<evidence type="ECO:0000256" key="4">
    <source>
        <dbReference type="ARBA" id="ARBA00022737"/>
    </source>
</evidence>
<evidence type="ECO:0000256" key="5">
    <source>
        <dbReference type="ARBA" id="ARBA00022927"/>
    </source>
</evidence>
<dbReference type="PANTHER" id="PTHR22781:SF12">
    <property type="entry name" value="AP-3 COMPLEX SUBUNIT DELTA-1"/>
    <property type="match status" value="1"/>
</dbReference>
<organism evidence="8 9">
    <name type="scientific">Erysiphe pulchra</name>
    <dbReference type="NCBI Taxonomy" id="225359"/>
    <lineage>
        <taxon>Eukaryota</taxon>
        <taxon>Fungi</taxon>
        <taxon>Dikarya</taxon>
        <taxon>Ascomycota</taxon>
        <taxon>Pezizomycotina</taxon>
        <taxon>Leotiomycetes</taxon>
        <taxon>Erysiphales</taxon>
        <taxon>Erysiphaceae</taxon>
        <taxon>Erysiphe</taxon>
    </lineage>
</organism>
<comment type="caution">
    <text evidence="8">The sequence shown here is derived from an EMBL/GenBank/DDBJ whole genome shotgun (WGS) entry which is preliminary data.</text>
</comment>
<dbReference type="Gene3D" id="1.25.10.10">
    <property type="entry name" value="Leucine-rich Repeat Variant"/>
    <property type="match status" value="1"/>
</dbReference>
<dbReference type="OrthoDB" id="10264595at2759"/>
<evidence type="ECO:0000256" key="2">
    <source>
        <dbReference type="ARBA" id="ARBA00006613"/>
    </source>
</evidence>
<dbReference type="SUPFAM" id="SSF48371">
    <property type="entry name" value="ARM repeat"/>
    <property type="match status" value="1"/>
</dbReference>
<evidence type="ECO:0000256" key="6">
    <source>
        <dbReference type="ARBA" id="ARBA00023136"/>
    </source>
</evidence>
<reference evidence="8 9" key="1">
    <citation type="submission" date="2017-10" db="EMBL/GenBank/DDBJ databases">
        <title>Development of genomic resources for the powdery mildew, Erysiphe pulchra.</title>
        <authorList>
            <person name="Wadl P.A."/>
            <person name="Mack B.M."/>
            <person name="Moore G."/>
            <person name="Beltz S.B."/>
        </authorList>
    </citation>
    <scope>NUCLEOTIDE SEQUENCE [LARGE SCALE GENOMIC DNA]</scope>
    <source>
        <strain evidence="8">Cflorida</strain>
    </source>
</reference>
<accession>A0A2S4PRR9</accession>
<name>A0A2S4PRR9_9PEZI</name>
<dbReference type="GO" id="GO:0030123">
    <property type="term" value="C:AP-3 adaptor complex"/>
    <property type="evidence" value="ECO:0007669"/>
    <property type="project" value="InterPro"/>
</dbReference>
<dbReference type="InterPro" id="IPR011989">
    <property type="entry name" value="ARM-like"/>
</dbReference>
<feature type="domain" description="Clathrin/coatomer adaptor adaptin-like N-terminal" evidence="7">
    <location>
        <begin position="1"/>
        <end position="548"/>
    </location>
</feature>
<feature type="non-terminal residue" evidence="8">
    <location>
        <position position="886"/>
    </location>
</feature>
<dbReference type="Pfam" id="PF01602">
    <property type="entry name" value="Adaptin_N"/>
    <property type="match status" value="1"/>
</dbReference>
<keyword evidence="5" id="KW-0653">Protein transport</keyword>
<keyword evidence="6" id="KW-0472">Membrane</keyword>
<dbReference type="InterPro" id="IPR002553">
    <property type="entry name" value="Clathrin/coatomer_adapt-like_N"/>
</dbReference>
<dbReference type="InterPro" id="IPR016024">
    <property type="entry name" value="ARM-type_fold"/>
</dbReference>
<comment type="subcellular location">
    <subcellularLocation>
        <location evidence="1">Endomembrane system</location>
    </subcellularLocation>
</comment>
<proteinExistence type="inferred from homology"/>
<dbReference type="PIRSF" id="PIRSF037092">
    <property type="entry name" value="AP3_complex_delta"/>
    <property type="match status" value="1"/>
</dbReference>
<evidence type="ECO:0000256" key="1">
    <source>
        <dbReference type="ARBA" id="ARBA00004308"/>
    </source>
</evidence>
<dbReference type="PANTHER" id="PTHR22781">
    <property type="entry name" value="DELTA ADAPTIN-RELATED"/>
    <property type="match status" value="1"/>
</dbReference>
<comment type="similarity">
    <text evidence="2">Belongs to the adaptor complexes large subunit family.</text>
</comment>
<evidence type="ECO:0000313" key="9">
    <source>
        <dbReference type="Proteomes" id="UP000237438"/>
    </source>
</evidence>
<keyword evidence="9" id="KW-1185">Reference proteome</keyword>
<dbReference type="GO" id="GO:0006896">
    <property type="term" value="P:Golgi to vacuole transport"/>
    <property type="evidence" value="ECO:0007669"/>
    <property type="project" value="TreeGrafter"/>
</dbReference>
<dbReference type="GO" id="GO:0010008">
    <property type="term" value="C:endosome membrane"/>
    <property type="evidence" value="ECO:0007669"/>
    <property type="project" value="TreeGrafter"/>
</dbReference>
<protein>
    <recommendedName>
        <fullName evidence="7">Clathrin/coatomer adaptor adaptin-like N-terminal domain-containing protein</fullName>
    </recommendedName>
</protein>
<evidence type="ECO:0000256" key="3">
    <source>
        <dbReference type="ARBA" id="ARBA00022448"/>
    </source>
</evidence>
<dbReference type="GO" id="GO:0006623">
    <property type="term" value="P:protein targeting to vacuole"/>
    <property type="evidence" value="ECO:0007669"/>
    <property type="project" value="TreeGrafter"/>
</dbReference>
<dbReference type="Proteomes" id="UP000237438">
    <property type="component" value="Unassembled WGS sequence"/>
</dbReference>
<dbReference type="InterPro" id="IPR017105">
    <property type="entry name" value="AP3_complex_dsu"/>
</dbReference>
<sequence length="886" mass="98650">MQSFRTDTDVLMLAPNQLKKDLTSTSIPTISLPITTLPHIVTSSLALSTLQDLLPRMNHSDPAVRKKAIVTLYRLALVYPETLRPAWPKIKNRLTDENEDSSVTAAIVNVVCELGWRRPQDFLPLAPRLFELLVNGGNNWMAIKLIKLFATLTPLEPRLIRKLLRPLTSIIQTTPAMSLQYECINGIIQGGILDISDESSSGEEIATLCVSKLRDMIMVEGDANLKFVALLAFNKIVITHPSLVAQQEDVIMECIDSPDLSIRLRILDVVVGMVNSDNLTSIIGRLIRQLKNSLSGNYEEFDARPKPIEMTSDLDDESSEGMIGQHTFLPEVLVVSDDYKLDVISRILDMCSSNNYSNLMDFDWYIDVLVQLIHLIPSPASSSTQYSHVNLNDLSVFKISERIGDELRNIAVKVRAVRKQVTGAAESVLISISNNELPPNVITCGVLGPIGWIVGEFASVLARPESSLTALLHLLSISAKPDAIIIYLHTIPKIFSFIASDNQREWTRERKTMISLLLAKIIYAFEPFTIHPDLEVQERAVEFSELLKLILEASSNQEASAEDSPLEAPLLLTQALPSLFSGLELKSIAPSAQKNVPLPIELDLEQVINVDLTTPLINTISPAFDKPEKEAFDIYYHVPFSSIPDALKAKSGHTLSEESLQSYHEGNIENSLDPDICKRRLAERMERNRDEPFYIFPTTEKSKAPSPLQNLLETNNELELDSNEIPILQLDIGKSASLNETPVKNFPAAKSRKKVEVAVDETLVAGDTLMTHLKYSEGGLEASKKIKRNKNPSLLQVDSSHIGSFSLDEDLTEEQNNCDQEVEAQILKALNEVEMERLEKLRVEERILAPQGVEGGTVVKKKKKKKKVKPVKIESSTIDLESTQSN</sequence>
<dbReference type="AlphaFoldDB" id="A0A2S4PRR9"/>
<dbReference type="STRING" id="225359.A0A2S4PRR9"/>
<dbReference type="EMBL" id="PEDP01000882">
    <property type="protein sequence ID" value="POS84732.1"/>
    <property type="molecule type" value="Genomic_DNA"/>
</dbReference>
<evidence type="ECO:0000313" key="8">
    <source>
        <dbReference type="EMBL" id="POS84732.1"/>
    </source>
</evidence>
<evidence type="ECO:0000259" key="7">
    <source>
        <dbReference type="Pfam" id="PF01602"/>
    </source>
</evidence>
<gene>
    <name evidence="8" type="ORF">EPUL_004251</name>
</gene>
<keyword evidence="3" id="KW-0813">Transport</keyword>
<keyword evidence="4" id="KW-0677">Repeat</keyword>